<dbReference type="SMART" id="SM00464">
    <property type="entry name" value="LON"/>
    <property type="match status" value="1"/>
</dbReference>
<sequence length="207" mass="23327">MPASRETISMPILPIKGILFPGAKTRLRIQDPAHKLMVNYCIQQDTALCVCKERVSDDSRSNAQEIEPSNIGTSARILQAQDVEDGSMDLELTGISRISLLSYRHGNKYMVGQFKYLPDLDDSVPTLLIDEAIALSSEIWSFVTTERTRPQLPTEPEALSYWIAAHVPLTVEAQQELLELRTTRTRLAKEVSILRSLMDHMRTEQTS</sequence>
<protein>
    <submittedName>
        <fullName evidence="2">Peptidase S16</fullName>
    </submittedName>
</protein>
<dbReference type="InterPro" id="IPR003111">
    <property type="entry name" value="Lon_prtase_N"/>
</dbReference>
<feature type="domain" description="Lon N-terminal" evidence="1">
    <location>
        <begin position="10"/>
        <end position="198"/>
    </location>
</feature>
<proteinExistence type="predicted"/>
<dbReference type="Gene3D" id="2.30.130.40">
    <property type="entry name" value="LON domain-like"/>
    <property type="match status" value="1"/>
</dbReference>
<organism evidence="2 3">
    <name type="scientific">Sulfobacillus thermosulfidooxidans</name>
    <dbReference type="NCBI Taxonomy" id="28034"/>
    <lineage>
        <taxon>Bacteria</taxon>
        <taxon>Bacillati</taxon>
        <taxon>Bacillota</taxon>
        <taxon>Clostridia</taxon>
        <taxon>Eubacteriales</taxon>
        <taxon>Clostridiales Family XVII. Incertae Sedis</taxon>
        <taxon>Sulfobacillus</taxon>
    </lineage>
</organism>
<dbReference type="EMBL" id="PXYX01000001">
    <property type="protein sequence ID" value="PSR29768.1"/>
    <property type="molecule type" value="Genomic_DNA"/>
</dbReference>
<dbReference type="RefSeq" id="WP_037912413.1">
    <property type="nucleotide sequence ID" value="NZ_MDZD01000018.1"/>
</dbReference>
<dbReference type="InterPro" id="IPR046336">
    <property type="entry name" value="Lon_prtase_N_sf"/>
</dbReference>
<reference evidence="2 3" key="1">
    <citation type="journal article" date="2014" name="BMC Genomics">
        <title>Comparison of environmental and isolate Sulfobacillus genomes reveals diverse carbon, sulfur, nitrogen, and hydrogen metabolisms.</title>
        <authorList>
            <person name="Justice N.B."/>
            <person name="Norman A."/>
            <person name="Brown C.T."/>
            <person name="Singh A."/>
            <person name="Thomas B.C."/>
            <person name="Banfield J.F."/>
        </authorList>
    </citation>
    <scope>NUCLEOTIDE SEQUENCE [LARGE SCALE GENOMIC DNA]</scope>
    <source>
        <strain evidence="2">AMDSBA5</strain>
    </source>
</reference>
<dbReference type="InterPro" id="IPR015947">
    <property type="entry name" value="PUA-like_sf"/>
</dbReference>
<dbReference type="PANTHER" id="PTHR46732:SF8">
    <property type="entry name" value="ATP-DEPENDENT PROTEASE LA (LON) DOMAIN PROTEIN"/>
    <property type="match status" value="1"/>
</dbReference>
<gene>
    <name evidence="2" type="ORF">C7B47_00200</name>
</gene>
<comment type="caution">
    <text evidence="2">The sequence shown here is derived from an EMBL/GenBank/DDBJ whole genome shotgun (WGS) entry which is preliminary data.</text>
</comment>
<evidence type="ECO:0000313" key="2">
    <source>
        <dbReference type="EMBL" id="PSR29768.1"/>
    </source>
</evidence>
<dbReference type="PANTHER" id="PTHR46732">
    <property type="entry name" value="ATP-DEPENDENT PROTEASE LA (LON) DOMAIN PROTEIN"/>
    <property type="match status" value="1"/>
</dbReference>
<dbReference type="PROSITE" id="PS51787">
    <property type="entry name" value="LON_N"/>
    <property type="match status" value="1"/>
</dbReference>
<evidence type="ECO:0000259" key="1">
    <source>
        <dbReference type="PROSITE" id="PS51787"/>
    </source>
</evidence>
<dbReference type="Proteomes" id="UP000242705">
    <property type="component" value="Unassembled WGS sequence"/>
</dbReference>
<accession>A0A1R0IQX4</accession>
<dbReference type="SUPFAM" id="SSF88697">
    <property type="entry name" value="PUA domain-like"/>
    <property type="match status" value="1"/>
</dbReference>
<dbReference type="Gene3D" id="1.20.58.1480">
    <property type="match status" value="1"/>
</dbReference>
<dbReference type="Pfam" id="PF02190">
    <property type="entry name" value="LON_substr_bdg"/>
    <property type="match status" value="1"/>
</dbReference>
<dbReference type="AlphaFoldDB" id="A0A1R0IQX4"/>
<name>A0A1R0IQX4_SULTH</name>
<evidence type="ECO:0000313" key="3">
    <source>
        <dbReference type="Proteomes" id="UP000242705"/>
    </source>
</evidence>